<evidence type="ECO:0000259" key="11">
    <source>
        <dbReference type="Pfam" id="PF04290"/>
    </source>
</evidence>
<dbReference type="Proteomes" id="UP001180840">
    <property type="component" value="Unassembled WGS sequence"/>
</dbReference>
<dbReference type="InterPro" id="IPR007387">
    <property type="entry name" value="TRAP_DctQ"/>
</dbReference>
<feature type="transmembrane region" description="Helical" evidence="10">
    <location>
        <begin position="127"/>
        <end position="149"/>
    </location>
</feature>
<keyword evidence="5 10" id="KW-0812">Transmembrane</keyword>
<keyword evidence="4" id="KW-0997">Cell inner membrane</keyword>
<comment type="similarity">
    <text evidence="8">Belongs to the TRAP transporter small permease family.</text>
</comment>
<dbReference type="EMBL" id="JAVDXZ010000001">
    <property type="protein sequence ID" value="MDR7329574.1"/>
    <property type="molecule type" value="Genomic_DNA"/>
</dbReference>
<gene>
    <name evidence="12" type="ORF">J2S39_001250</name>
</gene>
<dbReference type="InterPro" id="IPR055348">
    <property type="entry name" value="DctQ"/>
</dbReference>
<evidence type="ECO:0000256" key="4">
    <source>
        <dbReference type="ARBA" id="ARBA00022519"/>
    </source>
</evidence>
<proteinExistence type="inferred from homology"/>
<evidence type="ECO:0000256" key="3">
    <source>
        <dbReference type="ARBA" id="ARBA00022475"/>
    </source>
</evidence>
<evidence type="ECO:0000256" key="2">
    <source>
        <dbReference type="ARBA" id="ARBA00022448"/>
    </source>
</evidence>
<keyword evidence="7 10" id="KW-0472">Membrane</keyword>
<comment type="subcellular location">
    <subcellularLocation>
        <location evidence="1">Cell inner membrane</location>
        <topology evidence="1">Multi-pass membrane protein</topology>
    </subcellularLocation>
</comment>
<feature type="transmembrane region" description="Helical" evidence="10">
    <location>
        <begin position="47"/>
        <end position="65"/>
    </location>
</feature>
<evidence type="ECO:0000256" key="8">
    <source>
        <dbReference type="ARBA" id="ARBA00038436"/>
    </source>
</evidence>
<organism evidence="12 13">
    <name type="scientific">Corynebacterium guangdongense</name>
    <dbReference type="NCBI Taxonomy" id="1783348"/>
    <lineage>
        <taxon>Bacteria</taxon>
        <taxon>Bacillati</taxon>
        <taxon>Actinomycetota</taxon>
        <taxon>Actinomycetes</taxon>
        <taxon>Mycobacteriales</taxon>
        <taxon>Corynebacteriaceae</taxon>
        <taxon>Corynebacterium</taxon>
    </lineage>
</organism>
<name>A0ABU1ZXB7_9CORY</name>
<evidence type="ECO:0000313" key="13">
    <source>
        <dbReference type="Proteomes" id="UP001180840"/>
    </source>
</evidence>
<keyword evidence="3" id="KW-1003">Cell membrane</keyword>
<feature type="transmembrane region" description="Helical" evidence="10">
    <location>
        <begin position="86"/>
        <end position="115"/>
    </location>
</feature>
<comment type="caution">
    <text evidence="12">The sequence shown here is derived from an EMBL/GenBank/DDBJ whole genome shotgun (WGS) entry which is preliminary data.</text>
</comment>
<dbReference type="PANTHER" id="PTHR35011:SF2">
    <property type="entry name" value="2,3-DIKETO-L-GULONATE TRAP TRANSPORTER SMALL PERMEASE PROTEIN YIAM"/>
    <property type="match status" value="1"/>
</dbReference>
<evidence type="ECO:0000256" key="6">
    <source>
        <dbReference type="ARBA" id="ARBA00022989"/>
    </source>
</evidence>
<sequence length="220" mass="23565">MSTLRTTLNTVLAVVSVTLFALLVATVSWQVFSRQVIHEPSTWSEELAKILFVWLSFLGSAFLFGERGHIAVDFLARQLSPMGQRVAQIFVQLMILVFALMGLVWGGVLAAQIAWNQNLTALPFTIGWVYTVIPLAGAFIAVFAVLDIIGVATGRTEPYPEIEDAEGTVTDLPSGEGVAEAHAAAHAVTGHGAVPVSQQDPERPADPSGPGASEKKEDDR</sequence>
<keyword evidence="2" id="KW-0813">Transport</keyword>
<feature type="domain" description="Tripartite ATP-independent periplasmic transporters DctQ component" evidence="11">
    <location>
        <begin position="23"/>
        <end position="152"/>
    </location>
</feature>
<keyword evidence="6 10" id="KW-1133">Transmembrane helix</keyword>
<keyword evidence="13" id="KW-1185">Reference proteome</keyword>
<protein>
    <submittedName>
        <fullName evidence="12">TRAP-type C4-dicarboxylate transport system permease small subunit</fullName>
    </submittedName>
</protein>
<evidence type="ECO:0000256" key="7">
    <source>
        <dbReference type="ARBA" id="ARBA00023136"/>
    </source>
</evidence>
<dbReference type="RefSeq" id="WP_290194483.1">
    <property type="nucleotide sequence ID" value="NZ_CP047654.1"/>
</dbReference>
<evidence type="ECO:0000313" key="12">
    <source>
        <dbReference type="EMBL" id="MDR7329574.1"/>
    </source>
</evidence>
<evidence type="ECO:0000256" key="9">
    <source>
        <dbReference type="SAM" id="MobiDB-lite"/>
    </source>
</evidence>
<reference evidence="12" key="1">
    <citation type="submission" date="2023-07" db="EMBL/GenBank/DDBJ databases">
        <title>Sequencing the genomes of 1000 actinobacteria strains.</title>
        <authorList>
            <person name="Klenk H.-P."/>
        </authorList>
    </citation>
    <scope>NUCLEOTIDE SEQUENCE</scope>
    <source>
        <strain evidence="12">DSM 107476</strain>
    </source>
</reference>
<evidence type="ECO:0000256" key="10">
    <source>
        <dbReference type="SAM" id="Phobius"/>
    </source>
</evidence>
<feature type="transmembrane region" description="Helical" evidence="10">
    <location>
        <begin position="12"/>
        <end position="32"/>
    </location>
</feature>
<evidence type="ECO:0000256" key="5">
    <source>
        <dbReference type="ARBA" id="ARBA00022692"/>
    </source>
</evidence>
<evidence type="ECO:0000256" key="1">
    <source>
        <dbReference type="ARBA" id="ARBA00004429"/>
    </source>
</evidence>
<dbReference type="PANTHER" id="PTHR35011">
    <property type="entry name" value="2,3-DIKETO-L-GULONATE TRAP TRANSPORTER SMALL PERMEASE PROTEIN YIAM"/>
    <property type="match status" value="1"/>
</dbReference>
<accession>A0ABU1ZXB7</accession>
<feature type="region of interest" description="Disordered" evidence="9">
    <location>
        <begin position="190"/>
        <end position="220"/>
    </location>
</feature>
<dbReference type="Pfam" id="PF04290">
    <property type="entry name" value="DctQ"/>
    <property type="match status" value="1"/>
</dbReference>